<dbReference type="Gene3D" id="2.60.40.2020">
    <property type="match status" value="1"/>
</dbReference>
<dbReference type="AlphaFoldDB" id="A0A1G1YCZ9"/>
<name>A0A1G1YCZ9_9BACT</name>
<accession>A0A1G1YCZ9</accession>
<dbReference type="PROSITE" id="PS51257">
    <property type="entry name" value="PROKAR_LIPOPROTEIN"/>
    <property type="match status" value="1"/>
</dbReference>
<feature type="chain" id="PRO_5009581525" description="Proteinase inhibitor I42 chagasin domain-containing protein" evidence="3">
    <location>
        <begin position="22"/>
        <end position="137"/>
    </location>
</feature>
<keyword evidence="1" id="KW-0646">Protease inhibitor</keyword>
<dbReference type="GO" id="GO:0004869">
    <property type="term" value="F:cysteine-type endopeptidase inhibitor activity"/>
    <property type="evidence" value="ECO:0007669"/>
    <property type="project" value="UniProtKB-KW"/>
</dbReference>
<gene>
    <name evidence="4" type="ORF">A3J59_04650</name>
</gene>
<protein>
    <recommendedName>
        <fullName evidence="6">Proteinase inhibitor I42 chagasin domain-containing protein</fullName>
    </recommendedName>
</protein>
<comment type="caution">
    <text evidence="4">The sequence shown here is derived from an EMBL/GenBank/DDBJ whole genome shotgun (WGS) entry which is preliminary data.</text>
</comment>
<evidence type="ECO:0008006" key="6">
    <source>
        <dbReference type="Google" id="ProtNLM"/>
    </source>
</evidence>
<organism evidence="4 5">
    <name type="scientific">Candidatus Buchananbacteria bacterium RIFCSPHIGHO2_02_FULL_56_16</name>
    <dbReference type="NCBI Taxonomy" id="1797542"/>
    <lineage>
        <taxon>Bacteria</taxon>
        <taxon>Candidatus Buchananiibacteriota</taxon>
    </lineage>
</organism>
<evidence type="ECO:0000256" key="1">
    <source>
        <dbReference type="ARBA" id="ARBA00022690"/>
    </source>
</evidence>
<dbReference type="EMBL" id="MHIL01000033">
    <property type="protein sequence ID" value="OGY50222.1"/>
    <property type="molecule type" value="Genomic_DNA"/>
</dbReference>
<sequence length="137" mass="14746">MKKSLALILFLALLLAGCGKRESAVAPAVVGVPETGVVIDLSERNGSEVTTRPGDVLYLKLTGEGGSGKQWTTVSPTSSDCLILKDQQVANLTEPAASSTFQWWFKVEQTCRVDVRFDYGKLLKKADASFGVHITSQ</sequence>
<evidence type="ECO:0000313" key="4">
    <source>
        <dbReference type="EMBL" id="OGY50222.1"/>
    </source>
</evidence>
<evidence type="ECO:0000256" key="3">
    <source>
        <dbReference type="SAM" id="SignalP"/>
    </source>
</evidence>
<keyword evidence="3" id="KW-0732">Signal</keyword>
<dbReference type="STRING" id="1797542.A3J59_04650"/>
<proteinExistence type="predicted"/>
<evidence type="ECO:0000313" key="5">
    <source>
        <dbReference type="Proteomes" id="UP000177310"/>
    </source>
</evidence>
<feature type="signal peptide" evidence="3">
    <location>
        <begin position="1"/>
        <end position="21"/>
    </location>
</feature>
<dbReference type="InterPro" id="IPR036331">
    <property type="entry name" value="Chagasin-like_sf"/>
</dbReference>
<keyword evidence="2" id="KW-0789">Thiol protease inhibitor</keyword>
<dbReference type="Proteomes" id="UP000177310">
    <property type="component" value="Unassembled WGS sequence"/>
</dbReference>
<evidence type="ECO:0000256" key="2">
    <source>
        <dbReference type="ARBA" id="ARBA00022704"/>
    </source>
</evidence>
<reference evidence="4 5" key="1">
    <citation type="journal article" date="2016" name="Nat. Commun.">
        <title>Thousands of microbial genomes shed light on interconnected biogeochemical processes in an aquifer system.</title>
        <authorList>
            <person name="Anantharaman K."/>
            <person name="Brown C.T."/>
            <person name="Hug L.A."/>
            <person name="Sharon I."/>
            <person name="Castelle C.J."/>
            <person name="Probst A.J."/>
            <person name="Thomas B.C."/>
            <person name="Singh A."/>
            <person name="Wilkins M.J."/>
            <person name="Karaoz U."/>
            <person name="Brodie E.L."/>
            <person name="Williams K.H."/>
            <person name="Hubbard S.S."/>
            <person name="Banfield J.F."/>
        </authorList>
    </citation>
    <scope>NUCLEOTIDE SEQUENCE [LARGE SCALE GENOMIC DNA]</scope>
</reference>